<dbReference type="InterPro" id="IPR010982">
    <property type="entry name" value="Lambda_DNA-bd_dom_sf"/>
</dbReference>
<evidence type="ECO:0000313" key="2">
    <source>
        <dbReference type="EMBL" id="QOR72787.1"/>
    </source>
</evidence>
<evidence type="ECO:0000259" key="1">
    <source>
        <dbReference type="PROSITE" id="PS50943"/>
    </source>
</evidence>
<gene>
    <name evidence="2" type="ORF">IM660_13890</name>
</gene>
<evidence type="ECO:0000313" key="3">
    <source>
        <dbReference type="Proteomes" id="UP000593758"/>
    </source>
</evidence>
<name>A0A7M1T0K2_9MICO</name>
<dbReference type="AlphaFoldDB" id="A0A7M1T0K2"/>
<organism evidence="2 3">
    <name type="scientific">Ruania alkalisoli</name>
    <dbReference type="NCBI Taxonomy" id="2779775"/>
    <lineage>
        <taxon>Bacteria</taxon>
        <taxon>Bacillati</taxon>
        <taxon>Actinomycetota</taxon>
        <taxon>Actinomycetes</taxon>
        <taxon>Micrococcales</taxon>
        <taxon>Ruaniaceae</taxon>
        <taxon>Ruania</taxon>
    </lineage>
</organism>
<sequence>MPFSTPTQVGAAIRGARIRAGITQAELAERAGVSRRWLIAVEAGDGQRAELGKVLDTLDSLDLAIVAEQRGNHDGLLDLLDGT</sequence>
<dbReference type="Pfam" id="PF13560">
    <property type="entry name" value="HTH_31"/>
    <property type="match status" value="1"/>
</dbReference>
<dbReference type="SMART" id="SM00530">
    <property type="entry name" value="HTH_XRE"/>
    <property type="match status" value="1"/>
</dbReference>
<dbReference type="Proteomes" id="UP000593758">
    <property type="component" value="Chromosome"/>
</dbReference>
<proteinExistence type="predicted"/>
<keyword evidence="3" id="KW-1185">Reference proteome</keyword>
<dbReference type="InterPro" id="IPR001387">
    <property type="entry name" value="Cro/C1-type_HTH"/>
</dbReference>
<protein>
    <submittedName>
        <fullName evidence="2">Helix-turn-helix domain-containing protein</fullName>
    </submittedName>
</protein>
<dbReference type="SUPFAM" id="SSF47413">
    <property type="entry name" value="lambda repressor-like DNA-binding domains"/>
    <property type="match status" value="1"/>
</dbReference>
<accession>A0A7M1T0K2</accession>
<dbReference type="EMBL" id="CP063169">
    <property type="protein sequence ID" value="QOR72787.1"/>
    <property type="molecule type" value="Genomic_DNA"/>
</dbReference>
<feature type="domain" description="HTH cro/C1-type" evidence="1">
    <location>
        <begin position="13"/>
        <end position="35"/>
    </location>
</feature>
<dbReference type="CDD" id="cd00093">
    <property type="entry name" value="HTH_XRE"/>
    <property type="match status" value="1"/>
</dbReference>
<dbReference type="Gene3D" id="1.10.260.40">
    <property type="entry name" value="lambda repressor-like DNA-binding domains"/>
    <property type="match status" value="1"/>
</dbReference>
<dbReference type="GO" id="GO:0003677">
    <property type="term" value="F:DNA binding"/>
    <property type="evidence" value="ECO:0007669"/>
    <property type="project" value="InterPro"/>
</dbReference>
<reference evidence="2 3" key="1">
    <citation type="submission" date="2020-10" db="EMBL/GenBank/DDBJ databases">
        <title>Haloactinobacterium sp. RN3S43, a bacterium isolated from saline soil.</title>
        <authorList>
            <person name="Sun J.-Q."/>
        </authorList>
    </citation>
    <scope>NUCLEOTIDE SEQUENCE [LARGE SCALE GENOMIC DNA]</scope>
    <source>
        <strain evidence="2 3">RN3S43</strain>
    </source>
</reference>
<dbReference type="PROSITE" id="PS50943">
    <property type="entry name" value="HTH_CROC1"/>
    <property type="match status" value="1"/>
</dbReference>
<dbReference type="KEGG" id="halt:IM660_13890"/>